<feature type="transmembrane region" description="Helical" evidence="1">
    <location>
        <begin position="106"/>
        <end position="132"/>
    </location>
</feature>
<dbReference type="Proteomes" id="UP000243937">
    <property type="component" value="Chromosome"/>
</dbReference>
<proteinExistence type="predicted"/>
<evidence type="ECO:0000313" key="3">
    <source>
        <dbReference type="Proteomes" id="UP000243937"/>
    </source>
</evidence>
<organism evidence="2 3">
    <name type="scientific">Oceanisphaera profunda</name>
    <dbReference type="NCBI Taxonomy" id="1416627"/>
    <lineage>
        <taxon>Bacteria</taxon>
        <taxon>Pseudomonadati</taxon>
        <taxon>Pseudomonadota</taxon>
        <taxon>Gammaproteobacteria</taxon>
        <taxon>Aeromonadales</taxon>
        <taxon>Aeromonadaceae</taxon>
        <taxon>Oceanisphaera</taxon>
    </lineage>
</organism>
<reference evidence="2 3" key="1">
    <citation type="journal article" date="2014" name="Int. J. Syst. Evol. Microbiol.">
        <title>Oceanisphaera profunda sp. nov., a marine bacterium isolated from deep-sea sediment, and emended description of the genus Oceanisphaera.</title>
        <authorList>
            <person name="Xu Z."/>
            <person name="Zhang X.Y."/>
            <person name="Su H.N."/>
            <person name="Yu Z.C."/>
            <person name="Liu C."/>
            <person name="Li H."/>
            <person name="Chen X.L."/>
            <person name="Song X.Y."/>
            <person name="Xie B.B."/>
            <person name="Qin Q.L."/>
            <person name="Zhou B.C."/>
            <person name="Shi M."/>
            <person name="Huang Y."/>
            <person name="Zhang Y.Z."/>
        </authorList>
    </citation>
    <scope>NUCLEOTIDE SEQUENCE [LARGE SCALE GENOMIC DNA]</scope>
    <source>
        <strain evidence="2 3">SM1222</strain>
    </source>
</reference>
<keyword evidence="3" id="KW-1185">Reference proteome</keyword>
<protein>
    <submittedName>
        <fullName evidence="2">Uncharacterized protein</fullName>
    </submittedName>
</protein>
<dbReference type="KEGG" id="opf:CBP31_12250"/>
<dbReference type="AlphaFoldDB" id="A0A1Y0D7M6"/>
<keyword evidence="1" id="KW-0812">Transmembrane</keyword>
<dbReference type="RefSeq" id="WP_087037681.1">
    <property type="nucleotide sequence ID" value="NZ_CP021377.1"/>
</dbReference>
<evidence type="ECO:0000313" key="2">
    <source>
        <dbReference type="EMBL" id="ART83294.1"/>
    </source>
</evidence>
<name>A0A1Y0D7M6_9GAMM</name>
<sequence>MLYAVSKTKGCIYVYAVILTHVRISPYAVFLTHVRISLYAVILMKIRIWVLVLRPRARYRGRPGMTAESNVLCICRLPDENQDLGFVFKANSEIPGQARYDSRAMFCVYAVFLTHVRISLYAVILMKIRIWVLVLRPRARYRGKPGMTAEGRCLSLS</sequence>
<feature type="transmembrane region" description="Helical" evidence="1">
    <location>
        <begin position="12"/>
        <end position="30"/>
    </location>
</feature>
<evidence type="ECO:0000256" key="1">
    <source>
        <dbReference type="SAM" id="Phobius"/>
    </source>
</evidence>
<keyword evidence="1" id="KW-1133">Transmembrane helix</keyword>
<dbReference type="EMBL" id="CP021377">
    <property type="protein sequence ID" value="ART83294.1"/>
    <property type="molecule type" value="Genomic_DNA"/>
</dbReference>
<accession>A0A1Y0D7M6</accession>
<feature type="transmembrane region" description="Helical" evidence="1">
    <location>
        <begin position="36"/>
        <end position="53"/>
    </location>
</feature>
<keyword evidence="1" id="KW-0472">Membrane</keyword>
<gene>
    <name evidence="2" type="ORF">CBP31_12250</name>
</gene>